<evidence type="ECO:0000313" key="3">
    <source>
        <dbReference type="RefSeq" id="XP_033708666.1"/>
    </source>
</evidence>
<gene>
    <name evidence="3" type="primary">LOC117311567</name>
</gene>
<sequence>MGRRAGAKQAGRSSGRARGSFLPAVAAQGLPEFRGGGGRGGGSGGGGAFPIWRRRLTSLEDVARPRRGGPGERRKRRAGTRGPGLDVNDPLSAPRVSPGARPFLGVPSPPGPPPPSRDVSFLRSPSPVSPKEPGLEPESGKAPANPDTLGLARVNPAPSGAVPLAPQTPPSSELASPGAAETRLGIRGPHESLEGLCSPLMGRGEGARSAHIPRPFRRSNCV</sequence>
<dbReference type="Proteomes" id="UP000245320">
    <property type="component" value="Chromosome 3"/>
</dbReference>
<dbReference type="AlphaFoldDB" id="A0A6J3R1W2"/>
<dbReference type="InParanoid" id="A0A6J3R1W2"/>
<feature type="compositionally biased region" description="Basic and acidic residues" evidence="1">
    <location>
        <begin position="57"/>
        <end position="72"/>
    </location>
</feature>
<name>A0A6J3R1W2_TURTR</name>
<feature type="compositionally biased region" description="Gly residues" evidence="1">
    <location>
        <begin position="34"/>
        <end position="48"/>
    </location>
</feature>
<organism evidence="2 3">
    <name type="scientific">Tursiops truncatus</name>
    <name type="common">Atlantic bottle-nosed dolphin</name>
    <name type="synonym">Delphinus truncatus</name>
    <dbReference type="NCBI Taxonomy" id="9739"/>
    <lineage>
        <taxon>Eukaryota</taxon>
        <taxon>Metazoa</taxon>
        <taxon>Chordata</taxon>
        <taxon>Craniata</taxon>
        <taxon>Vertebrata</taxon>
        <taxon>Euteleostomi</taxon>
        <taxon>Mammalia</taxon>
        <taxon>Eutheria</taxon>
        <taxon>Laurasiatheria</taxon>
        <taxon>Artiodactyla</taxon>
        <taxon>Whippomorpha</taxon>
        <taxon>Cetacea</taxon>
        <taxon>Odontoceti</taxon>
        <taxon>Delphinidae</taxon>
        <taxon>Tursiops</taxon>
    </lineage>
</organism>
<dbReference type="RefSeq" id="XP_033708666.1">
    <property type="nucleotide sequence ID" value="XM_033852775.1"/>
</dbReference>
<evidence type="ECO:0000313" key="2">
    <source>
        <dbReference type="Proteomes" id="UP000245320"/>
    </source>
</evidence>
<protein>
    <submittedName>
        <fullName evidence="3">Basic proline-rich protein-like</fullName>
    </submittedName>
</protein>
<feature type="region of interest" description="Disordered" evidence="1">
    <location>
        <begin position="1"/>
        <end position="222"/>
    </location>
</feature>
<reference evidence="3" key="1">
    <citation type="submission" date="2025-08" db="UniProtKB">
        <authorList>
            <consortium name="RefSeq"/>
        </authorList>
    </citation>
    <scope>IDENTIFICATION</scope>
    <source>
        <tissue evidence="3">Spleen</tissue>
    </source>
</reference>
<keyword evidence="2" id="KW-1185">Reference proteome</keyword>
<accession>A0A6J3R1W2</accession>
<feature type="compositionally biased region" description="Pro residues" evidence="1">
    <location>
        <begin position="107"/>
        <end position="116"/>
    </location>
</feature>
<evidence type="ECO:0000256" key="1">
    <source>
        <dbReference type="SAM" id="MobiDB-lite"/>
    </source>
</evidence>
<proteinExistence type="predicted"/>